<dbReference type="GO" id="GO:0006606">
    <property type="term" value="P:protein import into nucleus"/>
    <property type="evidence" value="ECO:0007669"/>
    <property type="project" value="TreeGrafter"/>
</dbReference>
<keyword evidence="7" id="KW-1185">Reference proteome</keyword>
<dbReference type="InterPro" id="IPR016024">
    <property type="entry name" value="ARM-type_fold"/>
</dbReference>
<gene>
    <name evidence="6" type="ORF">K432DRAFT_7196</name>
</gene>
<dbReference type="EMBL" id="KV744909">
    <property type="protein sequence ID" value="OCK81775.1"/>
    <property type="molecule type" value="Genomic_DNA"/>
</dbReference>
<dbReference type="SUPFAM" id="SSF48371">
    <property type="entry name" value="ARM repeat"/>
    <property type="match status" value="1"/>
</dbReference>
<evidence type="ECO:0000256" key="1">
    <source>
        <dbReference type="ARBA" id="ARBA00004123"/>
    </source>
</evidence>
<protein>
    <recommendedName>
        <fullName evidence="8">ARM repeat-containing protein</fullName>
    </recommendedName>
</protein>
<evidence type="ECO:0000313" key="6">
    <source>
        <dbReference type="EMBL" id="OCK81775.1"/>
    </source>
</evidence>
<sequence>MATITTPTPHAISSAFPSIPEIEDLIKTLYTPGSPKKIKEVDATLRVLQRSVQGWDMANKLLSSSDVTVRFFAASTFTVKLNGDSNQLSPTDSQKLLSSLIYWLIHLYGDSNGASVTKKLCSTLTIYFCKPISSWSQCIRTLVCSFVAVKPVLEDELSEYPSTWDLLPSLNDEQLRCILRFSMDLAEESKKMNKPADRSLHDRMLPNILDVEVILHFAIARGQQYHSSQDESQQQLGEAICNEALRCFLSWVFYAQQEFKDSPENLAHIQSVVELALSCLQLHVDDAIEVFSDILEDYPKFFTPRHQEQIWAEIMSPWGVEIFKNFDDETLTLARLVIAYAQLLLNSGRLYKDTEDSQCQQVLGVLHEMLKYPGYVGENDDVAPIVADFWSSYITTVDDEFFQYMEGDAKPAWIDDARAHTLLVIADLWPKLRFPPAEITKEWDDEAKKTFKVFRADARDLIQAAYEQTHGMLLDQFVMHTMGALGQNDWLEVEAALYCLNSIAECLSAESDERLKGLFSSTLFDQLAASSDIPPMTSRTAVEMVGCYNGFFLRNEHYLAPVLRFLFNTLAQPALCNSAAKSFAELCSSCRKSLTGELEAFFDMYRQFLGYGTAERFTKSKVLEGIAAIVEAIRDEGQKCATLQRLLQFVGQDAERAVLLAHEGRALEEGLVLALTALDCLASMGKAFQAPDDTVIDLERDQLNEGLSRYWCSGPGNVVQKQIVDFIKILTDVFGTDSEIIEEACHVLRSGYKEILPGPFVLTPEATIDFIVHTNLNTPRLPYVLETACIFLASRKKDTSFSFNLEAQRLLRHIVQLMRQLGHPRADPDISVGLIEVLQRIINNNVIVLQQEPEETLSGLFAFSIECIKGPDVLPKRAGCELWSDIFAIASNAHHPQHNTAREIVDRYAKVVTFVLIFNICGEVDASSLEYVSSSLRKMVQAERNARHYIVHAVENQPLFIEQAHKDSKIDALIRTFTEGVMRNGRNTRAYKETVKEFWSTCKTLAVQQQGQRYGVLGAHQWSAPPAATTGESEQWSHMEALI</sequence>
<evidence type="ECO:0000256" key="3">
    <source>
        <dbReference type="ARBA" id="ARBA00022448"/>
    </source>
</evidence>
<dbReference type="OrthoDB" id="2016913at2759"/>
<keyword evidence="3" id="KW-0813">Transport</keyword>
<dbReference type="GO" id="GO:0005634">
    <property type="term" value="C:nucleus"/>
    <property type="evidence" value="ECO:0007669"/>
    <property type="project" value="UniProtKB-SubCell"/>
</dbReference>
<evidence type="ECO:0000256" key="4">
    <source>
        <dbReference type="ARBA" id="ARBA00022927"/>
    </source>
</evidence>
<comment type="similarity">
    <text evidence="2">Belongs to the importin beta family.</text>
</comment>
<evidence type="ECO:0000256" key="5">
    <source>
        <dbReference type="ARBA" id="ARBA00023242"/>
    </source>
</evidence>
<keyword evidence="5" id="KW-0539">Nucleus</keyword>
<dbReference type="InterPro" id="IPR057942">
    <property type="entry name" value="TPR_TNPO3_IPO13_3rd"/>
</dbReference>
<proteinExistence type="inferred from homology"/>
<dbReference type="PANTHER" id="PTHR12363">
    <property type="entry name" value="TRANSPORTIN 3 AND IMPORTIN 13"/>
    <property type="match status" value="1"/>
</dbReference>
<dbReference type="InterPro" id="IPR011989">
    <property type="entry name" value="ARM-like"/>
</dbReference>
<evidence type="ECO:0008006" key="8">
    <source>
        <dbReference type="Google" id="ProtNLM"/>
    </source>
</evidence>
<dbReference type="Pfam" id="PF24140">
    <property type="entry name" value="TPR_TNPO3_IPO13_3rd"/>
    <property type="match status" value="1"/>
</dbReference>
<dbReference type="Proteomes" id="UP000250266">
    <property type="component" value="Unassembled WGS sequence"/>
</dbReference>
<name>A0A8E2ED05_9PEZI</name>
<dbReference type="GO" id="GO:0005737">
    <property type="term" value="C:cytoplasm"/>
    <property type="evidence" value="ECO:0007669"/>
    <property type="project" value="TreeGrafter"/>
</dbReference>
<evidence type="ECO:0000313" key="7">
    <source>
        <dbReference type="Proteomes" id="UP000250266"/>
    </source>
</evidence>
<dbReference type="InterPro" id="IPR051345">
    <property type="entry name" value="Importin_beta-like_NTR"/>
</dbReference>
<dbReference type="PANTHER" id="PTHR12363:SF33">
    <property type="entry name" value="IMPORTIN-13"/>
    <property type="match status" value="1"/>
</dbReference>
<organism evidence="6 7">
    <name type="scientific">Lepidopterella palustris CBS 459.81</name>
    <dbReference type="NCBI Taxonomy" id="1314670"/>
    <lineage>
        <taxon>Eukaryota</taxon>
        <taxon>Fungi</taxon>
        <taxon>Dikarya</taxon>
        <taxon>Ascomycota</taxon>
        <taxon>Pezizomycotina</taxon>
        <taxon>Dothideomycetes</taxon>
        <taxon>Pleosporomycetidae</taxon>
        <taxon>Mytilinidiales</taxon>
        <taxon>Argynnaceae</taxon>
        <taxon>Lepidopterella</taxon>
    </lineage>
</organism>
<comment type="subcellular location">
    <subcellularLocation>
        <location evidence="1">Nucleus</location>
    </subcellularLocation>
</comment>
<evidence type="ECO:0000256" key="2">
    <source>
        <dbReference type="ARBA" id="ARBA00007991"/>
    </source>
</evidence>
<keyword evidence="4" id="KW-0653">Protein transport</keyword>
<dbReference type="AlphaFoldDB" id="A0A8E2ED05"/>
<dbReference type="Gene3D" id="1.25.10.10">
    <property type="entry name" value="Leucine-rich Repeat Variant"/>
    <property type="match status" value="1"/>
</dbReference>
<accession>A0A8E2ED05</accession>
<reference evidence="6 7" key="1">
    <citation type="journal article" date="2016" name="Nat. Commun.">
        <title>Ectomycorrhizal ecology is imprinted in the genome of the dominant symbiotic fungus Cenococcum geophilum.</title>
        <authorList>
            <consortium name="DOE Joint Genome Institute"/>
            <person name="Peter M."/>
            <person name="Kohler A."/>
            <person name="Ohm R.A."/>
            <person name="Kuo A."/>
            <person name="Krutzmann J."/>
            <person name="Morin E."/>
            <person name="Arend M."/>
            <person name="Barry K.W."/>
            <person name="Binder M."/>
            <person name="Choi C."/>
            <person name="Clum A."/>
            <person name="Copeland A."/>
            <person name="Grisel N."/>
            <person name="Haridas S."/>
            <person name="Kipfer T."/>
            <person name="LaButti K."/>
            <person name="Lindquist E."/>
            <person name="Lipzen A."/>
            <person name="Maire R."/>
            <person name="Meier B."/>
            <person name="Mihaltcheva S."/>
            <person name="Molinier V."/>
            <person name="Murat C."/>
            <person name="Poggeler S."/>
            <person name="Quandt C.A."/>
            <person name="Sperisen C."/>
            <person name="Tritt A."/>
            <person name="Tisserant E."/>
            <person name="Crous P.W."/>
            <person name="Henrissat B."/>
            <person name="Nehls U."/>
            <person name="Egli S."/>
            <person name="Spatafora J.W."/>
            <person name="Grigoriev I.V."/>
            <person name="Martin F.M."/>
        </authorList>
    </citation>
    <scope>NUCLEOTIDE SEQUENCE [LARGE SCALE GENOMIC DNA]</scope>
    <source>
        <strain evidence="6 7">CBS 459.81</strain>
    </source>
</reference>